<dbReference type="SUPFAM" id="SSF53187">
    <property type="entry name" value="Zn-dependent exopeptidases"/>
    <property type="match status" value="1"/>
</dbReference>
<dbReference type="Proteomes" id="UP000277582">
    <property type="component" value="Unassembled WGS sequence"/>
</dbReference>
<sequence length="354" mass="38440">MYTLSNLDLLKELSEKFGPSGFEDEVLLTVKNNASFADEIKMDKLGSLVIVKRGRSERPRILIAGHADEIGFVISSITKEGFLTFRTIGGWADQVLLAQRVMIRTKKGYIHGVIASKPPHLLSPEERNKLITKDKMYIDIGATSKEEAESMGVRIGDPAAPWSPFTLNGKIAFGKAFDDRAGLFAVLETMRNISDFPGTIYGVATVQEEVGLRGAQTSAFVVEPDVAIAVDVDIAGDVPGIQPSEAVSAIGKGPSIITFDMSMIPNQRLKELAIEVAESLGIKYQLSTVSGGTDAGRFHLYKAGCPSLVIGIPTRHIHSHTSVMSLDDLENTIRLLMGLVMRLDERTVEGLTKI</sequence>
<dbReference type="PANTHER" id="PTHR32481">
    <property type="entry name" value="AMINOPEPTIDASE"/>
    <property type="match status" value="1"/>
</dbReference>
<evidence type="ECO:0000256" key="2">
    <source>
        <dbReference type="ARBA" id="ARBA00022438"/>
    </source>
</evidence>
<feature type="binding site" evidence="8">
    <location>
        <position position="209"/>
    </location>
    <ligand>
        <name>Zn(2+)</name>
        <dbReference type="ChEBI" id="CHEBI:29105"/>
        <label>2</label>
    </ligand>
</feature>
<comment type="similarity">
    <text evidence="1 6">Belongs to the peptidase M42 family.</text>
</comment>
<evidence type="ECO:0000256" key="3">
    <source>
        <dbReference type="ARBA" id="ARBA00022670"/>
    </source>
</evidence>
<dbReference type="InterPro" id="IPR023367">
    <property type="entry name" value="Peptidase_M42_dom2"/>
</dbReference>
<dbReference type="OrthoDB" id="30642at2157"/>
<dbReference type="EMBL" id="RCOS01000076">
    <property type="protein sequence ID" value="RSN75282.1"/>
    <property type="molecule type" value="Genomic_DNA"/>
</dbReference>
<feature type="active site" description="Proton acceptor" evidence="7">
    <location>
        <position position="208"/>
    </location>
</feature>
<evidence type="ECO:0000256" key="8">
    <source>
        <dbReference type="PIRSR" id="PIRSR001123-2"/>
    </source>
</evidence>
<evidence type="ECO:0000256" key="7">
    <source>
        <dbReference type="PIRSR" id="PIRSR001123-1"/>
    </source>
</evidence>
<dbReference type="GO" id="GO:0046872">
    <property type="term" value="F:metal ion binding"/>
    <property type="evidence" value="ECO:0007669"/>
    <property type="project" value="UniProtKB-UniRule"/>
</dbReference>
<dbReference type="Gene3D" id="2.40.30.40">
    <property type="entry name" value="Peptidase M42, domain 2"/>
    <property type="match status" value="1"/>
</dbReference>
<dbReference type="PIRSF" id="PIRSF001123">
    <property type="entry name" value="PepA_GA"/>
    <property type="match status" value="1"/>
</dbReference>
<evidence type="ECO:0000256" key="4">
    <source>
        <dbReference type="ARBA" id="ARBA00022723"/>
    </source>
</evidence>
<name>A0A429GN16_9CREN</name>
<dbReference type="GO" id="GO:0006508">
    <property type="term" value="P:proteolysis"/>
    <property type="evidence" value="ECO:0007669"/>
    <property type="project" value="UniProtKB-KW"/>
</dbReference>
<dbReference type="CDD" id="cd05656">
    <property type="entry name" value="M42_Frv"/>
    <property type="match status" value="1"/>
</dbReference>
<dbReference type="Gene3D" id="3.40.630.10">
    <property type="entry name" value="Zn peptidases"/>
    <property type="match status" value="1"/>
</dbReference>
<protein>
    <submittedName>
        <fullName evidence="9">M42 family peptidase</fullName>
    </submittedName>
</protein>
<keyword evidence="5" id="KW-0378">Hydrolase</keyword>
<keyword evidence="2" id="KW-0031">Aminopeptidase</keyword>
<feature type="binding site" evidence="8">
    <location>
        <position position="231"/>
    </location>
    <ligand>
        <name>Zn(2+)</name>
        <dbReference type="ChEBI" id="CHEBI:29105"/>
        <label>1</label>
    </ligand>
</feature>
<evidence type="ECO:0000256" key="6">
    <source>
        <dbReference type="PIRNR" id="PIRNR001123"/>
    </source>
</evidence>
<feature type="binding site" evidence="8">
    <location>
        <position position="178"/>
    </location>
    <ligand>
        <name>Zn(2+)</name>
        <dbReference type="ChEBI" id="CHEBI:29105"/>
        <label>1</label>
    </ligand>
</feature>
<keyword evidence="4 8" id="KW-0479">Metal-binding</keyword>
<feature type="binding site" evidence="8">
    <location>
        <position position="318"/>
    </location>
    <ligand>
        <name>Zn(2+)</name>
        <dbReference type="ChEBI" id="CHEBI:29105"/>
        <label>2</label>
    </ligand>
</feature>
<reference evidence="9 10" key="1">
    <citation type="submission" date="2018-10" db="EMBL/GenBank/DDBJ databases">
        <title>Co-occurring genomic capacity for anaerobic methane metabolism and dissimilatory sulfite reduction discovered in the Korarchaeota.</title>
        <authorList>
            <person name="Mckay L.J."/>
            <person name="Dlakic M."/>
            <person name="Fields M.W."/>
            <person name="Delmont T.O."/>
            <person name="Eren A.M."/>
            <person name="Jay Z.J."/>
            <person name="Klingelsmith K.B."/>
            <person name="Rusch D.B."/>
            <person name="Inskeep W.P."/>
        </authorList>
    </citation>
    <scope>NUCLEOTIDE SEQUENCE [LARGE SCALE GENOMIC DNA]</scope>
    <source>
        <strain evidence="9 10">MDKW</strain>
    </source>
</reference>
<comment type="caution">
    <text evidence="9">The sequence shown here is derived from an EMBL/GenBank/DDBJ whole genome shotgun (WGS) entry which is preliminary data.</text>
</comment>
<keyword evidence="3" id="KW-0645">Protease</keyword>
<accession>A0A429GN16</accession>
<dbReference type="InterPro" id="IPR051464">
    <property type="entry name" value="Peptidase_M42_aminopept"/>
</dbReference>
<dbReference type="GO" id="GO:0004177">
    <property type="term" value="F:aminopeptidase activity"/>
    <property type="evidence" value="ECO:0007669"/>
    <property type="project" value="UniProtKB-UniRule"/>
</dbReference>
<feature type="binding site" evidence="8">
    <location>
        <position position="178"/>
    </location>
    <ligand>
        <name>Zn(2+)</name>
        <dbReference type="ChEBI" id="CHEBI:29105"/>
        <label>2</label>
    </ligand>
</feature>
<gene>
    <name evidence="9" type="ORF">D6D85_06535</name>
</gene>
<evidence type="ECO:0000313" key="10">
    <source>
        <dbReference type="Proteomes" id="UP000277582"/>
    </source>
</evidence>
<evidence type="ECO:0000313" key="9">
    <source>
        <dbReference type="EMBL" id="RSN75282.1"/>
    </source>
</evidence>
<keyword evidence="10" id="KW-1185">Reference proteome</keyword>
<feature type="binding site" evidence="8">
    <location>
        <position position="66"/>
    </location>
    <ligand>
        <name>Zn(2+)</name>
        <dbReference type="ChEBI" id="CHEBI:29105"/>
        <label>1</label>
    </ligand>
</feature>
<dbReference type="PANTHER" id="PTHR32481:SF0">
    <property type="entry name" value="AMINOPEPTIDASE YPDE-RELATED"/>
    <property type="match status" value="1"/>
</dbReference>
<organism evidence="9 10">
    <name type="scientific">Candidatus Methanodesulfokora washburnensis</name>
    <dbReference type="NCBI Taxonomy" id="2478471"/>
    <lineage>
        <taxon>Archaea</taxon>
        <taxon>Thermoproteota</taxon>
        <taxon>Candidatus Korarchaeia</taxon>
        <taxon>Candidatus Korarchaeia incertae sedis</taxon>
        <taxon>Candidatus Methanodesulfokora</taxon>
    </lineage>
</organism>
<proteinExistence type="inferred from homology"/>
<dbReference type="InterPro" id="IPR008007">
    <property type="entry name" value="Peptidase_M42"/>
</dbReference>
<evidence type="ECO:0000256" key="5">
    <source>
        <dbReference type="ARBA" id="ARBA00022801"/>
    </source>
</evidence>
<evidence type="ECO:0000256" key="1">
    <source>
        <dbReference type="ARBA" id="ARBA00006272"/>
    </source>
</evidence>
<dbReference type="RefSeq" id="WP_125671220.1">
    <property type="nucleotide sequence ID" value="NZ_RCOS01000076.1"/>
</dbReference>
<dbReference type="Pfam" id="PF05343">
    <property type="entry name" value="Peptidase_M42"/>
    <property type="match status" value="1"/>
</dbReference>
<comment type="cofactor">
    <cofactor evidence="8">
        <name>a divalent metal cation</name>
        <dbReference type="ChEBI" id="CHEBI:60240"/>
    </cofactor>
    <text evidence="8">Binds 2 divalent metal cations per subunit.</text>
</comment>
<dbReference type="SUPFAM" id="SSF101821">
    <property type="entry name" value="Aminopeptidase/glucanase lid domain"/>
    <property type="match status" value="1"/>
</dbReference>
<dbReference type="AlphaFoldDB" id="A0A429GN16"/>